<dbReference type="InterPro" id="IPR020472">
    <property type="entry name" value="WD40_PAC1"/>
</dbReference>
<dbReference type="InterPro" id="IPR052754">
    <property type="entry name" value="NTPase_KAP_P-loop"/>
</dbReference>
<dbReference type="PRINTS" id="PR00320">
    <property type="entry name" value="GPROTEINBRPT"/>
</dbReference>
<keyword evidence="1 3" id="KW-0853">WD repeat</keyword>
<dbReference type="Gene3D" id="2.130.10.10">
    <property type="entry name" value="YVTN repeat-like/Quinoprotein amine dehydrogenase"/>
    <property type="match status" value="2"/>
</dbReference>
<proteinExistence type="predicted"/>
<evidence type="ECO:0000259" key="7">
    <source>
        <dbReference type="Pfam" id="PF07693"/>
    </source>
</evidence>
<feature type="repeat" description="WD" evidence="3">
    <location>
        <begin position="87"/>
        <end position="130"/>
    </location>
</feature>
<evidence type="ECO:0000256" key="4">
    <source>
        <dbReference type="SAM" id="Coils"/>
    </source>
</evidence>
<feature type="repeat" description="WD" evidence="3">
    <location>
        <begin position="39"/>
        <end position="72"/>
    </location>
</feature>
<dbReference type="Pfam" id="PF00400">
    <property type="entry name" value="WD40"/>
    <property type="match status" value="3"/>
</dbReference>
<keyword evidence="4" id="KW-0175">Coiled coil</keyword>
<dbReference type="SUPFAM" id="SSF52540">
    <property type="entry name" value="P-loop containing nucleoside triphosphate hydrolases"/>
    <property type="match status" value="1"/>
</dbReference>
<dbReference type="InterPro" id="IPR036322">
    <property type="entry name" value="WD40_repeat_dom_sf"/>
</dbReference>
<dbReference type="EMBL" id="BAAALF010000034">
    <property type="protein sequence ID" value="GAA1233756.1"/>
    <property type="molecule type" value="Genomic_DNA"/>
</dbReference>
<name>A0ABN1W5C7_9ACTN</name>
<feature type="transmembrane region" description="Helical" evidence="6">
    <location>
        <begin position="401"/>
        <end position="422"/>
    </location>
</feature>
<dbReference type="SUPFAM" id="SSF50978">
    <property type="entry name" value="WD40 repeat-like"/>
    <property type="match status" value="1"/>
</dbReference>
<dbReference type="InterPro" id="IPR027417">
    <property type="entry name" value="P-loop_NTPase"/>
</dbReference>
<feature type="domain" description="KAP NTPase" evidence="7">
    <location>
        <begin position="214"/>
        <end position="296"/>
    </location>
</feature>
<keyword evidence="2" id="KW-0677">Repeat</keyword>
<feature type="region of interest" description="Disordered" evidence="5">
    <location>
        <begin position="684"/>
        <end position="721"/>
    </location>
</feature>
<feature type="repeat" description="WD" evidence="3">
    <location>
        <begin position="1"/>
        <end position="34"/>
    </location>
</feature>
<organism evidence="8 9">
    <name type="scientific">Kitasatospora nipponensis</name>
    <dbReference type="NCBI Taxonomy" id="258049"/>
    <lineage>
        <taxon>Bacteria</taxon>
        <taxon>Bacillati</taxon>
        <taxon>Actinomycetota</taxon>
        <taxon>Actinomycetes</taxon>
        <taxon>Kitasatosporales</taxon>
        <taxon>Streptomycetaceae</taxon>
        <taxon>Kitasatospora</taxon>
    </lineage>
</organism>
<feature type="coiled-coil region" evidence="4">
    <location>
        <begin position="471"/>
        <end position="498"/>
    </location>
</feature>
<dbReference type="PROSITE" id="PS50294">
    <property type="entry name" value="WD_REPEATS_REGION"/>
    <property type="match status" value="3"/>
</dbReference>
<dbReference type="PROSITE" id="PS50082">
    <property type="entry name" value="WD_REPEATS_2"/>
    <property type="match status" value="4"/>
</dbReference>
<gene>
    <name evidence="8" type="ORF">GCM10009665_25030</name>
</gene>
<comment type="caution">
    <text evidence="8">The sequence shown here is derived from an EMBL/GenBank/DDBJ whole genome shotgun (WGS) entry which is preliminary data.</text>
</comment>
<evidence type="ECO:0000256" key="6">
    <source>
        <dbReference type="SAM" id="Phobius"/>
    </source>
</evidence>
<dbReference type="InterPro" id="IPR001680">
    <property type="entry name" value="WD40_rpt"/>
</dbReference>
<sequence>MAWARDRDRLLLATASSDSVVRLWELTGPDTLTPLGEPLASHIEVVGSVAWARDRDRLLLATASDDWTVRLWVLTGPDTLTPLGEPLTSHTRPVGSVAWARDGDRLLLATGGWDGTVRLWELTGPDTLTPLGEPLTSHTGRVLSVAWARDGDRLLLATGSDDRTVRLWEVVEDRAVSRLPRYRSDAPEMVDELAPGSEARSLGVVDELDRSQDARALAELITARSARPPLAVGLFGDWGTGKSHFLELLRREVATVARPGNELARQAVRQVRFNAWHYAETSLWTSLVAELFAQLAAPTPEMDAAGAQRSMSRLTADLVDRRRLPERLAAARARHERLQDALRRRDLRRVLSEDQRRELDRLMGEDAAPAALYGRVAGDIAVLRESLLTVRAIVKGSGRQLLLFLVGCTLVLGAGVAVVWVWSWLPRWVAAVPVLVPVLAAAQWDWAKVRETKAKLDEAWKRAHAFVERQRTRIQIAAEVASAEVAELEREMQNLTAAGQLAGMVNERAAAADYRSQLGVMTQIREDFQRMAALLAQASMPTESDAPPPERGPAPGAARTEDVAGDNLPRIDRIVLYIDDLDRCPPDRVVEMLEAIHLLLAVDLFVVVVAIDPRWLLGSIAAHYRDVLDRPGKATDAFDPNDEDAWLSSPSQYLEKIFQVVLTLPALDAGGYQRMLHSLISARPDQKAPEQPAPAASENRPLSPTPTSDRPTRPADDEYEEFYGPRVKAVRAVERVDLLTLDPDELALLDLLGPPLMVTTPRAVKRLANSYGLLTALRRDKREADRTEHDNPGASTVIDATSVEEPTTRPYRAGMVLLAALVAFPALGPALCLHLHRQASETPDQTWTEFCTSLTPQPLDRHWSNAAHPHMTTAQAKQWEALRQALESVTRAAATHTPPLYLPARLGPWREWVVPVARLSFPAGHIVDTILQAISLY</sequence>
<dbReference type="Proteomes" id="UP001500037">
    <property type="component" value="Unassembled WGS sequence"/>
</dbReference>
<dbReference type="Pfam" id="PF07693">
    <property type="entry name" value="KAP_NTPase"/>
    <property type="match status" value="2"/>
</dbReference>
<keyword evidence="9" id="KW-1185">Reference proteome</keyword>
<feature type="compositionally biased region" description="Low complexity" evidence="5">
    <location>
        <begin position="700"/>
        <end position="709"/>
    </location>
</feature>
<reference evidence="8 9" key="1">
    <citation type="journal article" date="2019" name="Int. J. Syst. Evol. Microbiol.">
        <title>The Global Catalogue of Microorganisms (GCM) 10K type strain sequencing project: providing services to taxonomists for standard genome sequencing and annotation.</title>
        <authorList>
            <consortium name="The Broad Institute Genomics Platform"/>
            <consortium name="The Broad Institute Genome Sequencing Center for Infectious Disease"/>
            <person name="Wu L."/>
            <person name="Ma J."/>
        </authorList>
    </citation>
    <scope>NUCLEOTIDE SEQUENCE [LARGE SCALE GENOMIC DNA]</scope>
    <source>
        <strain evidence="8 9">JCM 13004</strain>
    </source>
</reference>
<dbReference type="InterPro" id="IPR015943">
    <property type="entry name" value="WD40/YVTN_repeat-like_dom_sf"/>
</dbReference>
<feature type="region of interest" description="Disordered" evidence="5">
    <location>
        <begin position="539"/>
        <end position="563"/>
    </location>
</feature>
<accession>A0ABN1W5C7</accession>
<dbReference type="InterPro" id="IPR019775">
    <property type="entry name" value="WD40_repeat_CS"/>
</dbReference>
<dbReference type="PANTHER" id="PTHR22674">
    <property type="entry name" value="NTPASE, KAP FAMILY P-LOOP DOMAIN-CONTAINING 1"/>
    <property type="match status" value="1"/>
</dbReference>
<evidence type="ECO:0000313" key="9">
    <source>
        <dbReference type="Proteomes" id="UP001500037"/>
    </source>
</evidence>
<evidence type="ECO:0000256" key="5">
    <source>
        <dbReference type="SAM" id="MobiDB-lite"/>
    </source>
</evidence>
<evidence type="ECO:0000256" key="2">
    <source>
        <dbReference type="ARBA" id="ARBA00022737"/>
    </source>
</evidence>
<evidence type="ECO:0000256" key="1">
    <source>
        <dbReference type="ARBA" id="ARBA00022574"/>
    </source>
</evidence>
<feature type="repeat" description="WD" evidence="3">
    <location>
        <begin position="135"/>
        <end position="178"/>
    </location>
</feature>
<feature type="domain" description="KAP NTPase" evidence="7">
    <location>
        <begin position="572"/>
        <end position="771"/>
    </location>
</feature>
<dbReference type="SMART" id="SM00320">
    <property type="entry name" value="WD40"/>
    <property type="match status" value="3"/>
</dbReference>
<evidence type="ECO:0000256" key="3">
    <source>
        <dbReference type="PROSITE-ProRule" id="PRU00221"/>
    </source>
</evidence>
<dbReference type="InterPro" id="IPR011646">
    <property type="entry name" value="KAP_P-loop"/>
</dbReference>
<dbReference type="PANTHER" id="PTHR22674:SF6">
    <property type="entry name" value="NTPASE KAP FAMILY P-LOOP DOMAIN-CONTAINING PROTEIN 1"/>
    <property type="match status" value="1"/>
</dbReference>
<keyword evidence="6" id="KW-0812">Transmembrane</keyword>
<evidence type="ECO:0000313" key="8">
    <source>
        <dbReference type="EMBL" id="GAA1233756.1"/>
    </source>
</evidence>
<keyword evidence="6" id="KW-0472">Membrane</keyword>
<protein>
    <recommendedName>
        <fullName evidence="7">KAP NTPase domain-containing protein</fullName>
    </recommendedName>
</protein>
<keyword evidence="6" id="KW-1133">Transmembrane helix</keyword>
<dbReference type="PROSITE" id="PS00678">
    <property type="entry name" value="WD_REPEATS_1"/>
    <property type="match status" value="3"/>
</dbReference>